<dbReference type="GO" id="GO:0015020">
    <property type="term" value="F:glucuronosyltransferase activity"/>
    <property type="evidence" value="ECO:0007669"/>
    <property type="project" value="InterPro"/>
</dbReference>
<keyword evidence="4" id="KW-0472">Membrane</keyword>
<dbReference type="PANTHER" id="PTHR45719">
    <property type="entry name" value="GLYCOSYLTRANSFERASE"/>
    <property type="match status" value="1"/>
</dbReference>
<dbReference type="AlphaFoldDB" id="A0A835D2M8"/>
<gene>
    <name evidence="6" type="ORF">HHK36_027004</name>
</gene>
<keyword evidence="5" id="KW-0325">Glycoprotein</keyword>
<evidence type="ECO:0000256" key="2">
    <source>
        <dbReference type="ARBA" id="ARBA00022676"/>
    </source>
</evidence>
<comment type="caution">
    <text evidence="6">The sequence shown here is derived from an EMBL/GenBank/DDBJ whole genome shotgun (WGS) entry which is preliminary data.</text>
</comment>
<dbReference type="EMBL" id="JABCRI010000020">
    <property type="protein sequence ID" value="KAF8388338.1"/>
    <property type="molecule type" value="Genomic_DNA"/>
</dbReference>
<name>A0A835D2M8_TETSI</name>
<evidence type="ECO:0000256" key="4">
    <source>
        <dbReference type="ARBA" id="ARBA00023136"/>
    </source>
</evidence>
<evidence type="ECO:0000256" key="1">
    <source>
        <dbReference type="ARBA" id="ARBA00004606"/>
    </source>
</evidence>
<comment type="subcellular location">
    <subcellularLocation>
        <location evidence="1">Membrane</location>
        <topology evidence="1">Single-pass type II membrane protein</topology>
    </subcellularLocation>
</comment>
<reference evidence="6 7" key="1">
    <citation type="submission" date="2020-04" db="EMBL/GenBank/DDBJ databases">
        <title>Plant Genome Project.</title>
        <authorList>
            <person name="Zhang R.-G."/>
        </authorList>
    </citation>
    <scope>NUCLEOTIDE SEQUENCE [LARGE SCALE GENOMIC DNA]</scope>
    <source>
        <strain evidence="6">YNK0</strain>
        <tissue evidence="6">Leaf</tissue>
    </source>
</reference>
<dbReference type="OrthoDB" id="2019572at2759"/>
<keyword evidence="2" id="KW-0328">Glycosyltransferase</keyword>
<dbReference type="Proteomes" id="UP000655225">
    <property type="component" value="Unassembled WGS sequence"/>
</dbReference>
<evidence type="ECO:0000313" key="6">
    <source>
        <dbReference type="EMBL" id="KAF8388338.1"/>
    </source>
</evidence>
<keyword evidence="7" id="KW-1185">Reference proteome</keyword>
<protein>
    <submittedName>
        <fullName evidence="6">Uncharacterized protein</fullName>
    </submittedName>
</protein>
<dbReference type="InterPro" id="IPR003406">
    <property type="entry name" value="Glyco_trans_14"/>
</dbReference>
<dbReference type="GO" id="GO:0016020">
    <property type="term" value="C:membrane"/>
    <property type="evidence" value="ECO:0007669"/>
    <property type="project" value="UniProtKB-SubCell"/>
</dbReference>
<organism evidence="6 7">
    <name type="scientific">Tetracentron sinense</name>
    <name type="common">Spur-leaf</name>
    <dbReference type="NCBI Taxonomy" id="13715"/>
    <lineage>
        <taxon>Eukaryota</taxon>
        <taxon>Viridiplantae</taxon>
        <taxon>Streptophyta</taxon>
        <taxon>Embryophyta</taxon>
        <taxon>Tracheophyta</taxon>
        <taxon>Spermatophyta</taxon>
        <taxon>Magnoliopsida</taxon>
        <taxon>Trochodendrales</taxon>
        <taxon>Trochodendraceae</taxon>
        <taxon>Tetracentron</taxon>
    </lineage>
</organism>
<evidence type="ECO:0000256" key="5">
    <source>
        <dbReference type="ARBA" id="ARBA00023180"/>
    </source>
</evidence>
<proteinExistence type="predicted"/>
<dbReference type="InterPro" id="IPR044610">
    <property type="entry name" value="GLCAT14A/B/C"/>
</dbReference>
<keyword evidence="3" id="KW-0808">Transferase</keyword>
<evidence type="ECO:0000256" key="3">
    <source>
        <dbReference type="ARBA" id="ARBA00022679"/>
    </source>
</evidence>
<sequence length="501" mass="56191">MQNSPTTPIRENRNLYCFLPTFLVSLFFILSFSSSSITPSSSSVSASYPFTFPNRHHLSLIDPNHTHSTSPPPSIAYLISGSNGDSPRILRLLFAIYHPRNQYLLHLDRTAPQSQRDELALSVQSVAVFRAAQNVNVVGKADFANPRGSSSIAATLHGAAILLRFSVNWDWFINLSAADYPLITQDDLLHILSFLPRDLNFVNHSSHIGWRESHRLKPIIVDPGLYLSDNSDVFYVTQKRELPNSYRLFTGELMYNLFLSSYNLGVISYAADEDQLVNGLALELAISPIMVWLKYSNLPVDMHVHQIQSTLIAYVFIHLLKQTETVMGGGGSSPSAILSRKFVEFCILGPDNLPRTLLMYLSNTVSQGNYFPTILCNSRQFNRTTVNHNLQYVSFDNSPKQEPRTLGLNDFNEMIRSGAAFGTQFLLDDPVLDRIDREVLNRSPGSTVPGGWCLGESDNDMCSVWGDADILRPGPGARRLERYIVKLLSNKTFRSHQCLVE</sequence>
<evidence type="ECO:0000313" key="7">
    <source>
        <dbReference type="Proteomes" id="UP000655225"/>
    </source>
</evidence>
<dbReference type="PANTHER" id="PTHR45719:SF10">
    <property type="entry name" value="CORE-2_I-BRANCHING BETA-1,6-N-ACETYLGLUCOSAMINYLTRANSFERASE FAMILY PROTEIN"/>
    <property type="match status" value="1"/>
</dbReference>
<dbReference type="Pfam" id="PF02485">
    <property type="entry name" value="Branch"/>
    <property type="match status" value="2"/>
</dbReference>
<dbReference type="OMA" id="HIGWRES"/>
<accession>A0A835D2M8</accession>